<reference evidence="2 3" key="1">
    <citation type="submission" date="2024-10" db="EMBL/GenBank/DDBJ databases">
        <authorList>
            <person name="Kim D."/>
        </authorList>
    </citation>
    <scope>NUCLEOTIDE SEQUENCE [LARGE SCALE GENOMIC DNA]</scope>
    <source>
        <strain evidence="2">BH-2024</strain>
    </source>
</reference>
<feature type="region of interest" description="Disordered" evidence="1">
    <location>
        <begin position="162"/>
        <end position="184"/>
    </location>
</feature>
<name>A0ABD2K4C9_9BILA</name>
<comment type="caution">
    <text evidence="2">The sequence shown here is derived from an EMBL/GenBank/DDBJ whole genome shotgun (WGS) entry which is preliminary data.</text>
</comment>
<accession>A0ABD2K4C9</accession>
<dbReference type="EMBL" id="JBICBT010000833">
    <property type="protein sequence ID" value="KAL3097728.1"/>
    <property type="molecule type" value="Genomic_DNA"/>
</dbReference>
<organism evidence="2 3">
    <name type="scientific">Heterodera trifolii</name>
    <dbReference type="NCBI Taxonomy" id="157864"/>
    <lineage>
        <taxon>Eukaryota</taxon>
        <taxon>Metazoa</taxon>
        <taxon>Ecdysozoa</taxon>
        <taxon>Nematoda</taxon>
        <taxon>Chromadorea</taxon>
        <taxon>Rhabditida</taxon>
        <taxon>Tylenchina</taxon>
        <taxon>Tylenchomorpha</taxon>
        <taxon>Tylenchoidea</taxon>
        <taxon>Heteroderidae</taxon>
        <taxon>Heteroderinae</taxon>
        <taxon>Heterodera</taxon>
    </lineage>
</organism>
<evidence type="ECO:0000313" key="3">
    <source>
        <dbReference type="Proteomes" id="UP001620626"/>
    </source>
</evidence>
<sequence>MKGKQILTTEVKKKLISEYDQLFVTQLGIVYVLRWKWHCPSLRWSPVTFKKERNDELRQCQKFSEYARILYNYLFVKYLQAANQELAAQFFEENVKPRFKFAEEDEEIAMNLFDLTRSLSGIWKFYFNSKERKKYKRKLSIFFNYSSEPILLNENEFKKNDEGMDGSNKTAAESSSQSLAANEQKDNADNDLLKLMEDKFKNLLKKMEKIAQKMNKTWNTSHYF</sequence>
<proteinExistence type="predicted"/>
<keyword evidence="3" id="KW-1185">Reference proteome</keyword>
<dbReference type="AlphaFoldDB" id="A0ABD2K4C9"/>
<protein>
    <recommendedName>
        <fullName evidence="4">RGS domain-containing protein</fullName>
    </recommendedName>
</protein>
<evidence type="ECO:0000256" key="1">
    <source>
        <dbReference type="SAM" id="MobiDB-lite"/>
    </source>
</evidence>
<evidence type="ECO:0008006" key="4">
    <source>
        <dbReference type="Google" id="ProtNLM"/>
    </source>
</evidence>
<feature type="compositionally biased region" description="Polar residues" evidence="1">
    <location>
        <begin position="167"/>
        <end position="181"/>
    </location>
</feature>
<evidence type="ECO:0000313" key="2">
    <source>
        <dbReference type="EMBL" id="KAL3097728.1"/>
    </source>
</evidence>
<dbReference type="Proteomes" id="UP001620626">
    <property type="component" value="Unassembled WGS sequence"/>
</dbReference>
<gene>
    <name evidence="2" type="ORF">niasHT_020202</name>
</gene>